<feature type="compositionally biased region" description="Acidic residues" evidence="1">
    <location>
        <begin position="59"/>
        <end position="69"/>
    </location>
</feature>
<dbReference type="Proteomes" id="UP000193067">
    <property type="component" value="Unassembled WGS sequence"/>
</dbReference>
<protein>
    <submittedName>
        <fullName evidence="2">Uncharacterized protein</fullName>
    </submittedName>
</protein>
<evidence type="ECO:0000313" key="2">
    <source>
        <dbReference type="EMBL" id="OSC97762.1"/>
    </source>
</evidence>
<proteinExistence type="predicted"/>
<feature type="region of interest" description="Disordered" evidence="1">
    <location>
        <begin position="50"/>
        <end position="80"/>
    </location>
</feature>
<dbReference type="EMBL" id="KZ084146">
    <property type="protein sequence ID" value="OSC97762.1"/>
    <property type="molecule type" value="Genomic_DNA"/>
</dbReference>
<dbReference type="AlphaFoldDB" id="A0A1Y2IBE3"/>
<evidence type="ECO:0000313" key="3">
    <source>
        <dbReference type="Proteomes" id="UP000193067"/>
    </source>
</evidence>
<keyword evidence="3" id="KW-1185">Reference proteome</keyword>
<organism evidence="2 3">
    <name type="scientific">Trametes coccinea (strain BRFM310)</name>
    <name type="common">Pycnoporus coccineus</name>
    <dbReference type="NCBI Taxonomy" id="1353009"/>
    <lineage>
        <taxon>Eukaryota</taxon>
        <taxon>Fungi</taxon>
        <taxon>Dikarya</taxon>
        <taxon>Basidiomycota</taxon>
        <taxon>Agaricomycotina</taxon>
        <taxon>Agaricomycetes</taxon>
        <taxon>Polyporales</taxon>
        <taxon>Polyporaceae</taxon>
        <taxon>Trametes</taxon>
    </lineage>
</organism>
<gene>
    <name evidence="2" type="ORF">PYCCODRAFT_1102194</name>
</gene>
<dbReference type="OrthoDB" id="2758200at2759"/>
<accession>A0A1Y2IBE3</accession>
<name>A0A1Y2IBE3_TRAC3</name>
<evidence type="ECO:0000256" key="1">
    <source>
        <dbReference type="SAM" id="MobiDB-lite"/>
    </source>
</evidence>
<sequence>MANLQAFMAMDKGSDSVNPAKRQHDRVEVQGATFKQCAFKHIRLRHAVFTERPNTDGNTSEDDSDEPFDDTNVIGGMDSNDPHYAEYTINGWPTHGNKDAEEALKDLARSHTVVPLNAYDVKGNLIPPSRYHVNLRGATVVVTFTAKHYNIFERNRNHKDVYCFDIEYLRVLVPGAANTRASGAKRSIACRDPREKGKRYKIGLPCGWQ</sequence>
<reference evidence="2 3" key="1">
    <citation type="journal article" date="2015" name="Biotechnol. Biofuels">
        <title>Enhanced degradation of softwood versus hardwood by the white-rot fungus Pycnoporus coccineus.</title>
        <authorList>
            <person name="Couturier M."/>
            <person name="Navarro D."/>
            <person name="Chevret D."/>
            <person name="Henrissat B."/>
            <person name="Piumi F."/>
            <person name="Ruiz-Duenas F.J."/>
            <person name="Martinez A.T."/>
            <person name="Grigoriev I.V."/>
            <person name="Riley R."/>
            <person name="Lipzen A."/>
            <person name="Berrin J.G."/>
            <person name="Master E.R."/>
            <person name="Rosso M.N."/>
        </authorList>
    </citation>
    <scope>NUCLEOTIDE SEQUENCE [LARGE SCALE GENOMIC DNA]</scope>
    <source>
        <strain evidence="2 3">BRFM310</strain>
    </source>
</reference>